<dbReference type="Gene3D" id="1.10.40.30">
    <property type="entry name" value="Fumarase/aspartase (C-terminal domain)"/>
    <property type="match status" value="1"/>
</dbReference>
<proteinExistence type="inferred from homology"/>
<dbReference type="GO" id="GO:0047472">
    <property type="term" value="F:3-carboxy-cis,cis-muconate cycloisomerase activity"/>
    <property type="evidence" value="ECO:0007669"/>
    <property type="project" value="UniProtKB-EC"/>
</dbReference>
<dbReference type="PRINTS" id="PR00149">
    <property type="entry name" value="FUMRATELYASE"/>
</dbReference>
<protein>
    <submittedName>
        <fullName evidence="3">3-carboxy-cis,cis-muconate cycloisomerase</fullName>
        <ecNumber evidence="3">5.5.1.2</ecNumber>
    </submittedName>
</protein>
<feature type="domain" description="Adenylosuccinate lyase C-terminal" evidence="2">
    <location>
        <begin position="362"/>
        <end position="434"/>
    </location>
</feature>
<dbReference type="SUPFAM" id="SSF48557">
    <property type="entry name" value="L-aspartase-like"/>
    <property type="match status" value="1"/>
</dbReference>
<name>A0A2R8BBP2_9RHOB</name>
<accession>A0A2R8BBP2</accession>
<comment type="similarity">
    <text evidence="1">Belongs to the class-II fumarase/aspartase family.</text>
</comment>
<sequence length="440" mass="46338">MAASVFDSPLYAQLFPSADAGRLFTDSAEVRAMVLVEGALAKVQGAMGVIPEMSGAAIHRASLEVQLDPGALAQATGQNGVSIPGLVALLRSEMQAPEHSAYVHWGATSQDIIDTSLMLRLRQALTVIETDIRAILSALAEHAETHARTPMPARTYGQHATPTSWGAVVAAFGHPLLDALAELDNLRGTSLWVSLSGAAGTASALGSDAAQMRADLAKALGLQDPRRSWHTDRTPILRIMDWMVRVVAALGAMGQTLLGLTATDVGEVRLGGAGSSSTMPQKQNPVVPSVLVALSHHITGLRATMQTAAQHQHQRDGAAWFAEWLALPQIVLSTASAATQAKGMVQGFEPDVAAMASHFDPIGLIHAEALSFALAAHMSRPEAQTATKELCAAARAQNIPLRDLAIKAHPQLDKALFTPHENLGLAPTDAVTFARAVRDL</sequence>
<dbReference type="Proteomes" id="UP000244880">
    <property type="component" value="Unassembled WGS sequence"/>
</dbReference>
<evidence type="ECO:0000313" key="4">
    <source>
        <dbReference type="Proteomes" id="UP000244880"/>
    </source>
</evidence>
<organism evidence="3 4">
    <name type="scientific">Ascidiaceihabitans donghaensis</name>
    <dbReference type="NCBI Taxonomy" id="1510460"/>
    <lineage>
        <taxon>Bacteria</taxon>
        <taxon>Pseudomonadati</taxon>
        <taxon>Pseudomonadota</taxon>
        <taxon>Alphaproteobacteria</taxon>
        <taxon>Rhodobacterales</taxon>
        <taxon>Paracoccaceae</taxon>
        <taxon>Ascidiaceihabitans</taxon>
    </lineage>
</organism>
<dbReference type="RefSeq" id="WP_108827679.1">
    <property type="nucleotide sequence ID" value="NZ_OMOR01000001.1"/>
</dbReference>
<dbReference type="EMBL" id="OMOR01000001">
    <property type="protein sequence ID" value="SPH20468.1"/>
    <property type="molecule type" value="Genomic_DNA"/>
</dbReference>
<evidence type="ECO:0000256" key="1">
    <source>
        <dbReference type="ARBA" id="ARBA00034772"/>
    </source>
</evidence>
<evidence type="ECO:0000313" key="3">
    <source>
        <dbReference type="EMBL" id="SPH20468.1"/>
    </source>
</evidence>
<keyword evidence="3" id="KW-0413">Isomerase</keyword>
<evidence type="ECO:0000259" key="2">
    <source>
        <dbReference type="SMART" id="SM00998"/>
    </source>
</evidence>
<dbReference type="Pfam" id="PF00206">
    <property type="entry name" value="Lyase_1"/>
    <property type="match status" value="1"/>
</dbReference>
<dbReference type="SMART" id="SM00998">
    <property type="entry name" value="ADSL_C"/>
    <property type="match status" value="1"/>
</dbReference>
<dbReference type="Gene3D" id="1.20.200.10">
    <property type="entry name" value="Fumarase/aspartase (Central domain)"/>
    <property type="match status" value="1"/>
</dbReference>
<dbReference type="InterPro" id="IPR000362">
    <property type="entry name" value="Fumarate_lyase_fam"/>
</dbReference>
<dbReference type="PANTHER" id="PTHR43172:SF2">
    <property type="entry name" value="ADENYLOSUCCINATE LYASE C-TERMINAL DOMAIN-CONTAINING PROTEIN"/>
    <property type="match status" value="1"/>
</dbReference>
<keyword evidence="4" id="KW-1185">Reference proteome</keyword>
<gene>
    <name evidence="3" type="primary">pcaB</name>
    <name evidence="3" type="ORF">ASD8599_01204</name>
</gene>
<dbReference type="EC" id="5.5.1.2" evidence="3"/>
<dbReference type="InterPro" id="IPR019468">
    <property type="entry name" value="AdenyloSucc_lyase_C"/>
</dbReference>
<dbReference type="PRINTS" id="PR00145">
    <property type="entry name" value="ARGSUCLYASE"/>
</dbReference>
<dbReference type="InterPro" id="IPR008948">
    <property type="entry name" value="L-Aspartase-like"/>
</dbReference>
<reference evidence="3 4" key="1">
    <citation type="submission" date="2018-03" db="EMBL/GenBank/DDBJ databases">
        <authorList>
            <person name="Keele B.F."/>
        </authorList>
    </citation>
    <scope>NUCLEOTIDE SEQUENCE [LARGE SCALE GENOMIC DNA]</scope>
    <source>
        <strain evidence="3 4">CECT 8599</strain>
    </source>
</reference>
<dbReference type="InterPro" id="IPR022761">
    <property type="entry name" value="Fumarate_lyase_N"/>
</dbReference>
<dbReference type="OrthoDB" id="9768878at2"/>
<dbReference type="PANTHER" id="PTHR43172">
    <property type="entry name" value="ADENYLOSUCCINATE LYASE"/>
    <property type="match status" value="1"/>
</dbReference>
<dbReference type="AlphaFoldDB" id="A0A2R8BBP2"/>